<comment type="caution">
    <text evidence="1">The sequence shown here is derived from an EMBL/GenBank/DDBJ whole genome shotgun (WGS) entry which is preliminary data.</text>
</comment>
<reference evidence="1 2" key="1">
    <citation type="submission" date="2019-12" db="EMBL/GenBank/DDBJ databases">
        <title>Genomic-based taxomic classification of the family Erythrobacteraceae.</title>
        <authorList>
            <person name="Xu L."/>
        </authorList>
    </citation>
    <scope>NUCLEOTIDE SEQUENCE [LARGE SCALE GENOMIC DNA]</scope>
    <source>
        <strain evidence="1 2">MCCC 1A09965</strain>
    </source>
</reference>
<dbReference type="OrthoDB" id="7420165at2"/>
<dbReference type="Proteomes" id="UP000445582">
    <property type="component" value="Unassembled WGS sequence"/>
</dbReference>
<proteinExistence type="predicted"/>
<dbReference type="AlphaFoldDB" id="A0A844YDZ1"/>
<protein>
    <submittedName>
        <fullName evidence="1">Heavy-metal-associated domain-containing protein</fullName>
    </submittedName>
</protein>
<keyword evidence="2" id="KW-1185">Reference proteome</keyword>
<name>A0A844YDZ1_9SPHN</name>
<sequence length="428" mass="45400">MAHTLSLPRNARPSFPASFPVLLALLFAALSAGLLLDALLAQVDGERGIAPVAASSDIEVNGVEVDVRGKSAEEARENGWREAQRKAWEKIKGPKLADSQLESLVSAIVIEQERISPGRYIATLGVIFDRTRASAYLGGDQAQQSSAPMLLLPVTYTGGTATVYEMRNPWQRAWAEYQPGRSPINYVRPTGSGGDSLLLTSGQIQRRSRTWWRNILDQFGAADVLVPVAQLDYRYPGGPVAGRFTARYGPDSRVLGSFELEAASPDALPAMLNTAVTRFDAIFRKALADGKLTPDPTLNLGSGEIDPAVARLIEIGRAMRARENALLERADEIAPAPVAAPTATPDAPQVLNRHTVQFATPNAAAFDATLGQVRGIGGVRSASISSTAIGGTSVMQVTYAGSLDQLAAALRGAGFTVNQGSTALAISR</sequence>
<evidence type="ECO:0000313" key="2">
    <source>
        <dbReference type="Proteomes" id="UP000445582"/>
    </source>
</evidence>
<evidence type="ECO:0000313" key="1">
    <source>
        <dbReference type="EMBL" id="MXO62172.1"/>
    </source>
</evidence>
<accession>A0A844YDZ1</accession>
<dbReference type="RefSeq" id="WP_160671761.1">
    <property type="nucleotide sequence ID" value="NZ_WTYN01000001.1"/>
</dbReference>
<organism evidence="1 2">
    <name type="scientific">Qipengyuania oceanensis</name>
    <dbReference type="NCBI Taxonomy" id="1463597"/>
    <lineage>
        <taxon>Bacteria</taxon>
        <taxon>Pseudomonadati</taxon>
        <taxon>Pseudomonadota</taxon>
        <taxon>Alphaproteobacteria</taxon>
        <taxon>Sphingomonadales</taxon>
        <taxon>Erythrobacteraceae</taxon>
        <taxon>Qipengyuania</taxon>
    </lineage>
</organism>
<gene>
    <name evidence="1" type="ORF">GRI48_04015</name>
</gene>
<dbReference type="EMBL" id="WTYN01000001">
    <property type="protein sequence ID" value="MXO62172.1"/>
    <property type="molecule type" value="Genomic_DNA"/>
</dbReference>